<keyword evidence="1" id="KW-0614">Plasmid</keyword>
<evidence type="ECO:0000313" key="1">
    <source>
        <dbReference type="EMBL" id="BDZ52829.1"/>
    </source>
</evidence>
<name>A0ABM8GWJ0_9MICO</name>
<sequence>MTQPGTVYDAAFTDGGCDFEVFFVDRPDAGGDFNYVIELADTQEHVAMLPVTSEEPPSAADIIVAAQHALTGARALLQAGDSVRIGDLLATLLAPGNTTSWYVRFADGEEGSYSRSRMVPNAKVDPHA</sequence>
<keyword evidence="2" id="KW-1185">Reference proteome</keyword>
<proteinExistence type="predicted"/>
<dbReference type="EMBL" id="AP027733">
    <property type="protein sequence ID" value="BDZ52829.1"/>
    <property type="molecule type" value="Genomic_DNA"/>
</dbReference>
<dbReference type="Proteomes" id="UP001321486">
    <property type="component" value="Plasmid pNBRC108728a"/>
</dbReference>
<gene>
    <name evidence="1" type="ORF">GCM10025867_50700</name>
</gene>
<geneLocation type="plasmid" evidence="1 2">
    <name>pNBRC108728a</name>
</geneLocation>
<evidence type="ECO:0000313" key="2">
    <source>
        <dbReference type="Proteomes" id="UP001321486"/>
    </source>
</evidence>
<protein>
    <submittedName>
        <fullName evidence="1">Uncharacterized protein</fullName>
    </submittedName>
</protein>
<dbReference type="RefSeq" id="WP_286347111.1">
    <property type="nucleotide sequence ID" value="NZ_AP027733.1"/>
</dbReference>
<organism evidence="1 2">
    <name type="scientific">Frondihabitans sucicola</name>
    <dbReference type="NCBI Taxonomy" id="1268041"/>
    <lineage>
        <taxon>Bacteria</taxon>
        <taxon>Bacillati</taxon>
        <taxon>Actinomycetota</taxon>
        <taxon>Actinomycetes</taxon>
        <taxon>Micrococcales</taxon>
        <taxon>Microbacteriaceae</taxon>
        <taxon>Frondihabitans</taxon>
    </lineage>
</organism>
<accession>A0ABM8GWJ0</accession>
<reference evidence="2" key="1">
    <citation type="journal article" date="2019" name="Int. J. Syst. Evol. Microbiol.">
        <title>The Global Catalogue of Microorganisms (GCM) 10K type strain sequencing project: providing services to taxonomists for standard genome sequencing and annotation.</title>
        <authorList>
            <consortium name="The Broad Institute Genomics Platform"/>
            <consortium name="The Broad Institute Genome Sequencing Center for Infectious Disease"/>
            <person name="Wu L."/>
            <person name="Ma J."/>
        </authorList>
    </citation>
    <scope>NUCLEOTIDE SEQUENCE [LARGE SCALE GENOMIC DNA]</scope>
    <source>
        <strain evidence="2">NBRC 108728</strain>
    </source>
</reference>